<keyword evidence="3" id="KW-1185">Reference proteome</keyword>
<reference evidence="2 3" key="1">
    <citation type="submission" date="2022-07" db="EMBL/GenBank/DDBJ databases">
        <title>Novel species in genus cellulomonas.</title>
        <authorList>
            <person name="Ye L."/>
        </authorList>
    </citation>
    <scope>NUCLEOTIDE SEQUENCE [LARGE SCALE GENOMIC DNA]</scope>
    <source>
        <strain evidence="3">zg-Y908</strain>
    </source>
</reference>
<accession>A0ABY5K2Y4</accession>
<evidence type="ECO:0000256" key="1">
    <source>
        <dbReference type="SAM" id="MobiDB-lite"/>
    </source>
</evidence>
<name>A0ABY5K2Y4_9CELL</name>
<evidence type="ECO:0000313" key="2">
    <source>
        <dbReference type="EMBL" id="UUI64574.1"/>
    </source>
</evidence>
<organism evidence="2 3">
    <name type="scientific">Cellulomonas wangsupingiae</name>
    <dbReference type="NCBI Taxonomy" id="2968085"/>
    <lineage>
        <taxon>Bacteria</taxon>
        <taxon>Bacillati</taxon>
        <taxon>Actinomycetota</taxon>
        <taxon>Actinomycetes</taxon>
        <taxon>Micrococcales</taxon>
        <taxon>Cellulomonadaceae</taxon>
        <taxon>Cellulomonas</taxon>
    </lineage>
</organism>
<sequence length="256" mass="27104">MSELVRRGTGALARHRAGRPAVSTARVAFDGVPLRWADLPQDLRASATSFTPLVAECAVVAWDDGDTQHGFAWRAFEDCVHTVAVTRPLRPRRDGDRVPLAGPWRAVGHDRRSVVGRVRRREGIVGADIAADPAGGADDEGRTADVADEGTTGASASAYLPAAVRAGMRALVPVAGWYVGDIVQEQRSGGPLAQTVTVLRADAVRAVVVRATRRLATASGPRAARADALARTPWFVEQHALDLGPDVDNPSAHVLP</sequence>
<feature type="region of interest" description="Disordered" evidence="1">
    <location>
        <begin position="130"/>
        <end position="149"/>
    </location>
</feature>
<dbReference type="EMBL" id="CP101989">
    <property type="protein sequence ID" value="UUI64574.1"/>
    <property type="molecule type" value="Genomic_DNA"/>
</dbReference>
<protein>
    <submittedName>
        <fullName evidence="2">Uncharacterized protein</fullName>
    </submittedName>
</protein>
<dbReference type="Proteomes" id="UP001317322">
    <property type="component" value="Chromosome"/>
</dbReference>
<gene>
    <name evidence="2" type="ORF">NP075_15860</name>
</gene>
<dbReference type="RefSeq" id="WP_227566053.1">
    <property type="nucleotide sequence ID" value="NZ_CP101989.1"/>
</dbReference>
<evidence type="ECO:0000313" key="3">
    <source>
        <dbReference type="Proteomes" id="UP001317322"/>
    </source>
</evidence>
<proteinExistence type="predicted"/>